<organism evidence="5 6">
    <name type="scientific">Sediminibacterium ginsengisoli</name>
    <dbReference type="NCBI Taxonomy" id="413434"/>
    <lineage>
        <taxon>Bacteria</taxon>
        <taxon>Pseudomonadati</taxon>
        <taxon>Bacteroidota</taxon>
        <taxon>Chitinophagia</taxon>
        <taxon>Chitinophagales</taxon>
        <taxon>Chitinophagaceae</taxon>
        <taxon>Sediminibacterium</taxon>
    </lineage>
</organism>
<feature type="repeat" description="TPR" evidence="3">
    <location>
        <begin position="460"/>
        <end position="493"/>
    </location>
</feature>
<accession>A0A1T4QBX1</accession>
<dbReference type="InterPro" id="IPR012338">
    <property type="entry name" value="Beta-lactam/transpept-like"/>
</dbReference>
<dbReference type="Pfam" id="PF00144">
    <property type="entry name" value="Beta-lactamase"/>
    <property type="match status" value="1"/>
</dbReference>
<dbReference type="PROSITE" id="PS50005">
    <property type="entry name" value="TPR"/>
    <property type="match status" value="1"/>
</dbReference>
<dbReference type="EMBL" id="FUWH01000008">
    <property type="protein sequence ID" value="SKA01127.1"/>
    <property type="molecule type" value="Genomic_DNA"/>
</dbReference>
<dbReference type="PANTHER" id="PTHR46825">
    <property type="entry name" value="D-ALANYL-D-ALANINE-CARBOXYPEPTIDASE/ENDOPEPTIDASE AMPH"/>
    <property type="match status" value="1"/>
</dbReference>
<evidence type="ECO:0000256" key="2">
    <source>
        <dbReference type="ARBA" id="ARBA00023136"/>
    </source>
</evidence>
<name>A0A1T4QBX1_9BACT</name>
<comment type="subcellular location">
    <subcellularLocation>
        <location evidence="1">Membrane</location>
    </subcellularLocation>
</comment>
<keyword evidence="3" id="KW-0802">TPR repeat</keyword>
<evidence type="ECO:0000313" key="6">
    <source>
        <dbReference type="Proteomes" id="UP000190888"/>
    </source>
</evidence>
<dbReference type="STRING" id="413434.SAMN04488132_10829"/>
<dbReference type="SUPFAM" id="SSF48452">
    <property type="entry name" value="TPR-like"/>
    <property type="match status" value="1"/>
</dbReference>
<dbReference type="Gene3D" id="3.40.710.10">
    <property type="entry name" value="DD-peptidase/beta-lactamase superfamily"/>
    <property type="match status" value="1"/>
</dbReference>
<reference evidence="5 6" key="1">
    <citation type="submission" date="2017-02" db="EMBL/GenBank/DDBJ databases">
        <authorList>
            <person name="Peterson S.W."/>
        </authorList>
    </citation>
    <scope>NUCLEOTIDE SEQUENCE [LARGE SCALE GENOMIC DNA]</scope>
    <source>
        <strain evidence="5 6">DSM 22335</strain>
    </source>
</reference>
<keyword evidence="2" id="KW-0472">Membrane</keyword>
<dbReference type="PROSITE" id="PS50293">
    <property type="entry name" value="TPR_REGION"/>
    <property type="match status" value="1"/>
</dbReference>
<dbReference type="InterPro" id="IPR011990">
    <property type="entry name" value="TPR-like_helical_dom_sf"/>
</dbReference>
<dbReference type="GO" id="GO:0016020">
    <property type="term" value="C:membrane"/>
    <property type="evidence" value="ECO:0007669"/>
    <property type="project" value="UniProtKB-SubCell"/>
</dbReference>
<dbReference type="InterPro" id="IPR001466">
    <property type="entry name" value="Beta-lactam-related"/>
</dbReference>
<evidence type="ECO:0000256" key="3">
    <source>
        <dbReference type="PROSITE-ProRule" id="PRU00339"/>
    </source>
</evidence>
<keyword evidence="6" id="KW-1185">Reference proteome</keyword>
<dbReference type="SUPFAM" id="SSF56601">
    <property type="entry name" value="beta-lactamase/transpeptidase-like"/>
    <property type="match status" value="1"/>
</dbReference>
<dbReference type="Gene3D" id="1.25.40.10">
    <property type="entry name" value="Tetratricopeptide repeat domain"/>
    <property type="match status" value="1"/>
</dbReference>
<dbReference type="OrthoDB" id="9793489at2"/>
<dbReference type="Proteomes" id="UP000190888">
    <property type="component" value="Unassembled WGS sequence"/>
</dbReference>
<dbReference type="InterPro" id="IPR050491">
    <property type="entry name" value="AmpC-like"/>
</dbReference>
<dbReference type="PANTHER" id="PTHR46825:SF11">
    <property type="entry name" value="PENICILLIN-BINDING PROTEIN 4"/>
    <property type="match status" value="1"/>
</dbReference>
<evidence type="ECO:0000256" key="1">
    <source>
        <dbReference type="ARBA" id="ARBA00004370"/>
    </source>
</evidence>
<dbReference type="AlphaFoldDB" id="A0A1T4QBX1"/>
<feature type="domain" description="Beta-lactamase-related" evidence="4">
    <location>
        <begin position="32"/>
        <end position="353"/>
    </location>
</feature>
<sequence length="512" mass="57621">MNMSVLKCLPGLVFFFNSATILKAQEHPKLDAFFKKMAETRQFSGNVLVAENGKVVFRGSYGYADFVTHQPNRADISFPIASISKTITATAVLQLAEKGKLTVNDPVSRHLSGFPYAVTIRQLLSHTSGLPPYNAFFKSALAKDPKRIFTNTDFLPAVMQEKPALIYEPGSSGNYDNVNYLVLALIIEKLSGKSYPAYIQEHILKPAGMTHTRFMPLSDQFNTDTLRHYAFPHLYRGLFDEAPVRSNTIPYVRDYWRTFAVVGFGEYISTVDDLLRYDQALYENRLLKPQTLKQSFDVVRLNDGKPQPQLFGLGWEIEADSSHGKAVYHSGAATGLSSVLIRNIDKHQTVILFDNCHFNAHETGDLAMKILNGESIPLPKYSIAREYGIALQKNGADAARTLLKELMRDTVRYQLSESEMNQLGYDFLGTSNPYHMPERQLYAQALETFQLNTEFFPASWNAYDSYGEALLKAGQADKAAEMYKRSIELNPDNKGGKKALEEILEKKKNGNR</sequence>
<evidence type="ECO:0000313" key="5">
    <source>
        <dbReference type="EMBL" id="SKA01127.1"/>
    </source>
</evidence>
<proteinExistence type="predicted"/>
<protein>
    <submittedName>
        <fullName evidence="5">CubicO group peptidase, beta-lactamase class C family</fullName>
    </submittedName>
</protein>
<gene>
    <name evidence="5" type="ORF">SAMN04488132_10829</name>
</gene>
<evidence type="ECO:0000259" key="4">
    <source>
        <dbReference type="Pfam" id="PF00144"/>
    </source>
</evidence>
<dbReference type="InterPro" id="IPR019734">
    <property type="entry name" value="TPR_rpt"/>
</dbReference>